<dbReference type="GO" id="GO:0042254">
    <property type="term" value="P:ribosome biogenesis"/>
    <property type="evidence" value="ECO:0007669"/>
    <property type="project" value="UniProtKB-UniRule"/>
</dbReference>
<dbReference type="InterPro" id="IPR045086">
    <property type="entry name" value="OBG_GTPase"/>
</dbReference>
<dbReference type="Pfam" id="PF01018">
    <property type="entry name" value="GTP1_OBG"/>
    <property type="match status" value="1"/>
</dbReference>
<dbReference type="SUPFAM" id="SSF82051">
    <property type="entry name" value="Obg GTP-binding protein N-terminal domain"/>
    <property type="match status" value="1"/>
</dbReference>
<evidence type="ECO:0000313" key="3">
    <source>
        <dbReference type="Proteomes" id="UP000762676"/>
    </source>
</evidence>
<name>A0AAV4F691_9GAST</name>
<feature type="domain" description="Obg" evidence="1">
    <location>
        <begin position="1"/>
        <end position="82"/>
    </location>
</feature>
<sequence length="89" mass="9166">MCKASTGQNSDKFHLLGENGGDIIMQVPVGVLVHKADGSVVDLNQENELCVVAHGGSGGNHTSNFLGVKGEENLIGLELKLLADVGLVG</sequence>
<dbReference type="GO" id="GO:0005525">
    <property type="term" value="F:GTP binding"/>
    <property type="evidence" value="ECO:0007669"/>
    <property type="project" value="InterPro"/>
</dbReference>
<accession>A0AAV4F691</accession>
<dbReference type="Gene3D" id="2.70.210.12">
    <property type="entry name" value="GTP1/OBG domain"/>
    <property type="match status" value="1"/>
</dbReference>
<organism evidence="2 3">
    <name type="scientific">Elysia marginata</name>
    <dbReference type="NCBI Taxonomy" id="1093978"/>
    <lineage>
        <taxon>Eukaryota</taxon>
        <taxon>Metazoa</taxon>
        <taxon>Spiralia</taxon>
        <taxon>Lophotrochozoa</taxon>
        <taxon>Mollusca</taxon>
        <taxon>Gastropoda</taxon>
        <taxon>Heterobranchia</taxon>
        <taxon>Euthyneura</taxon>
        <taxon>Panpulmonata</taxon>
        <taxon>Sacoglossa</taxon>
        <taxon>Placobranchoidea</taxon>
        <taxon>Plakobranchidae</taxon>
        <taxon>Elysia</taxon>
    </lineage>
</organism>
<proteinExistence type="predicted"/>
<dbReference type="PANTHER" id="PTHR11702:SF31">
    <property type="entry name" value="MITOCHONDRIAL RIBOSOME-ASSOCIATED GTPASE 2"/>
    <property type="match status" value="1"/>
</dbReference>
<gene>
    <name evidence="2" type="ORF">ElyMa_003728800</name>
</gene>
<dbReference type="AlphaFoldDB" id="A0AAV4F691"/>
<protein>
    <submittedName>
        <fullName evidence="2">GTP-binding protein 10-like protein</fullName>
    </submittedName>
</protein>
<evidence type="ECO:0000313" key="2">
    <source>
        <dbReference type="EMBL" id="GFR68321.1"/>
    </source>
</evidence>
<dbReference type="GO" id="GO:0003924">
    <property type="term" value="F:GTPase activity"/>
    <property type="evidence" value="ECO:0007669"/>
    <property type="project" value="InterPro"/>
</dbReference>
<dbReference type="Proteomes" id="UP000762676">
    <property type="component" value="Unassembled WGS sequence"/>
</dbReference>
<dbReference type="EMBL" id="BMAT01007643">
    <property type="protein sequence ID" value="GFR68321.1"/>
    <property type="molecule type" value="Genomic_DNA"/>
</dbReference>
<dbReference type="PANTHER" id="PTHR11702">
    <property type="entry name" value="DEVELOPMENTALLY REGULATED GTP-BINDING PROTEIN-RELATED"/>
    <property type="match status" value="1"/>
</dbReference>
<keyword evidence="3" id="KW-1185">Reference proteome</keyword>
<reference evidence="2 3" key="1">
    <citation type="journal article" date="2021" name="Elife">
        <title>Chloroplast acquisition without the gene transfer in kleptoplastic sea slugs, Plakobranchus ocellatus.</title>
        <authorList>
            <person name="Maeda T."/>
            <person name="Takahashi S."/>
            <person name="Yoshida T."/>
            <person name="Shimamura S."/>
            <person name="Takaki Y."/>
            <person name="Nagai Y."/>
            <person name="Toyoda A."/>
            <person name="Suzuki Y."/>
            <person name="Arimoto A."/>
            <person name="Ishii H."/>
            <person name="Satoh N."/>
            <person name="Nishiyama T."/>
            <person name="Hasebe M."/>
            <person name="Maruyama T."/>
            <person name="Minagawa J."/>
            <person name="Obokata J."/>
            <person name="Shigenobu S."/>
        </authorList>
    </citation>
    <scope>NUCLEOTIDE SEQUENCE [LARGE SCALE GENOMIC DNA]</scope>
</reference>
<evidence type="ECO:0000259" key="1">
    <source>
        <dbReference type="PROSITE" id="PS51883"/>
    </source>
</evidence>
<dbReference type="InterPro" id="IPR036726">
    <property type="entry name" value="GTP1_OBG_dom_sf"/>
</dbReference>
<comment type="caution">
    <text evidence="2">The sequence shown here is derived from an EMBL/GenBank/DDBJ whole genome shotgun (WGS) entry which is preliminary data.</text>
</comment>
<dbReference type="InterPro" id="IPR006169">
    <property type="entry name" value="GTP1_OBG_dom"/>
</dbReference>
<dbReference type="GO" id="GO:0005739">
    <property type="term" value="C:mitochondrion"/>
    <property type="evidence" value="ECO:0007669"/>
    <property type="project" value="TreeGrafter"/>
</dbReference>
<dbReference type="PROSITE" id="PS51883">
    <property type="entry name" value="OBG"/>
    <property type="match status" value="1"/>
</dbReference>